<dbReference type="AlphaFoldDB" id="A0A9P7YNG7"/>
<feature type="coiled-coil region" evidence="1">
    <location>
        <begin position="235"/>
        <end position="339"/>
    </location>
</feature>
<feature type="compositionally biased region" description="Polar residues" evidence="2">
    <location>
        <begin position="1"/>
        <end position="23"/>
    </location>
</feature>
<keyword evidence="1" id="KW-0175">Coiled coil</keyword>
<sequence length="417" mass="46587">SRSSTNRNSLLPTTSRESYSLDNLSPRQAPSTRAASPSPPPSFYRVNNASSGRYNDDPSGGSISPSTSRTSRRSGERKIQFTAPPPPIVTSVLLPTKRAEGDGIGSSIWGLSTPDQMARSSSPQIQRRNLGIDPLLVMERRERAIQQELQVLLDAQSAGLVRGFSGQPPSGRRGLEDSSEAGSSTPTSRVMPVRQPKRKQIGLRGARRGLLRDMGELVAIKLDKVDILATEIERRNEALSQVDVWEKRIEGARKQLTGLTNINAEGGEDTMELAELRTEERAVNNEIRETEDRLAQMKARKRWLAEQIQEGVNKQEARLSSYRGALKEAESEVKQFLKRPPVHVPAVTGDEESFMALPSSRRTLEMAREWWNKEVTTLQTQKEEVNKERVALEEGAKSWQDVMQTVTSYEDDLRKQM</sequence>
<name>A0A9P7YNG7_9HELO</name>
<feature type="non-terminal residue" evidence="3">
    <location>
        <position position="417"/>
    </location>
</feature>
<feature type="non-terminal residue" evidence="3">
    <location>
        <position position="1"/>
    </location>
</feature>
<evidence type="ECO:0000313" key="3">
    <source>
        <dbReference type="EMBL" id="KAG9236447.1"/>
    </source>
</evidence>
<evidence type="ECO:0000256" key="2">
    <source>
        <dbReference type="SAM" id="MobiDB-lite"/>
    </source>
</evidence>
<keyword evidence="4" id="KW-1185">Reference proteome</keyword>
<dbReference type="EMBL" id="MU251407">
    <property type="protein sequence ID" value="KAG9236447.1"/>
    <property type="molecule type" value="Genomic_DNA"/>
</dbReference>
<protein>
    <submittedName>
        <fullName evidence="3">Uncharacterized protein</fullName>
    </submittedName>
</protein>
<reference evidence="3" key="1">
    <citation type="journal article" date="2021" name="IMA Fungus">
        <title>Genomic characterization of three marine fungi, including Emericellopsis atlantica sp. nov. with signatures of a generalist lifestyle and marine biomass degradation.</title>
        <authorList>
            <person name="Hagestad O.C."/>
            <person name="Hou L."/>
            <person name="Andersen J.H."/>
            <person name="Hansen E.H."/>
            <person name="Altermark B."/>
            <person name="Li C."/>
            <person name="Kuhnert E."/>
            <person name="Cox R.J."/>
            <person name="Crous P.W."/>
            <person name="Spatafora J.W."/>
            <person name="Lail K."/>
            <person name="Amirebrahimi M."/>
            <person name="Lipzen A."/>
            <person name="Pangilinan J."/>
            <person name="Andreopoulos W."/>
            <person name="Hayes R.D."/>
            <person name="Ng V."/>
            <person name="Grigoriev I.V."/>
            <person name="Jackson S.A."/>
            <person name="Sutton T.D.S."/>
            <person name="Dobson A.D.W."/>
            <person name="Rama T."/>
        </authorList>
    </citation>
    <scope>NUCLEOTIDE SEQUENCE</scope>
    <source>
        <strain evidence="3">TRa018bII</strain>
    </source>
</reference>
<feature type="region of interest" description="Disordered" evidence="2">
    <location>
        <begin position="161"/>
        <end position="199"/>
    </location>
</feature>
<dbReference type="OrthoDB" id="5342758at2759"/>
<comment type="caution">
    <text evidence="3">The sequence shown here is derived from an EMBL/GenBank/DDBJ whole genome shotgun (WGS) entry which is preliminary data.</text>
</comment>
<dbReference type="Proteomes" id="UP000824998">
    <property type="component" value="Unassembled WGS sequence"/>
</dbReference>
<accession>A0A9P7YNG7</accession>
<feature type="compositionally biased region" description="Low complexity" evidence="2">
    <location>
        <begin position="58"/>
        <end position="69"/>
    </location>
</feature>
<proteinExistence type="predicted"/>
<feature type="region of interest" description="Disordered" evidence="2">
    <location>
        <begin position="1"/>
        <end position="88"/>
    </location>
</feature>
<feature type="compositionally biased region" description="Low complexity" evidence="2">
    <location>
        <begin position="25"/>
        <end position="36"/>
    </location>
</feature>
<gene>
    <name evidence="3" type="ORF">BJ875DRAFT_357719</name>
</gene>
<evidence type="ECO:0000256" key="1">
    <source>
        <dbReference type="SAM" id="Coils"/>
    </source>
</evidence>
<evidence type="ECO:0000313" key="4">
    <source>
        <dbReference type="Proteomes" id="UP000824998"/>
    </source>
</evidence>
<organism evidence="3 4">
    <name type="scientific">Amylocarpus encephaloides</name>
    <dbReference type="NCBI Taxonomy" id="45428"/>
    <lineage>
        <taxon>Eukaryota</taxon>
        <taxon>Fungi</taxon>
        <taxon>Dikarya</taxon>
        <taxon>Ascomycota</taxon>
        <taxon>Pezizomycotina</taxon>
        <taxon>Leotiomycetes</taxon>
        <taxon>Helotiales</taxon>
        <taxon>Helotiales incertae sedis</taxon>
        <taxon>Amylocarpus</taxon>
    </lineage>
</organism>